<dbReference type="SUPFAM" id="SSF53697">
    <property type="entry name" value="SIS domain"/>
    <property type="match status" value="1"/>
</dbReference>
<feature type="compositionally biased region" description="Basic and acidic residues" evidence="4">
    <location>
        <begin position="1"/>
        <end position="10"/>
    </location>
</feature>
<dbReference type="PANTHER" id="PTHR30514">
    <property type="entry name" value="GLUCOKINASE"/>
    <property type="match status" value="1"/>
</dbReference>
<dbReference type="InterPro" id="IPR001347">
    <property type="entry name" value="SIS_dom"/>
</dbReference>
<evidence type="ECO:0000313" key="7">
    <source>
        <dbReference type="EMBL" id="TGD42641.1"/>
    </source>
</evidence>
<keyword evidence="2" id="KW-0238">DNA-binding</keyword>
<dbReference type="InterPro" id="IPR035472">
    <property type="entry name" value="RpiR-like_SIS"/>
</dbReference>
<protein>
    <submittedName>
        <fullName evidence="7">MurR/RpiR family transcriptional regulator</fullName>
    </submittedName>
</protein>
<sequence>MRDAQKSEAHKPRKPASASEFQNLLMQERDRFTPKMLEAGGYVIDNPKEVAFSPVSQLSARSGLASANFVRLAQSMGFAGFTEMQALFRDPLREAYPASLEERIRHSQGEQVIPNPNDVVAIGLSFAQANIASLTHLAEKLDRMPLEAAINLVLGARVVHVIGADRSFAAASYLSYALNRAGVQCVQIAGLGSSVADQANVMAPGDLLVAISFPPYADDTVTVAGVALARGNPVLAITNSTISPITEGAAEVLLVDDAELHGFRSLTALLSLVQTLMMGIAYRKRGERDDFDIDDINA</sequence>
<keyword evidence="8" id="KW-1185">Reference proteome</keyword>
<dbReference type="RefSeq" id="WP_135431983.1">
    <property type="nucleotide sequence ID" value="NZ_RPEM01000008.1"/>
</dbReference>
<dbReference type="SUPFAM" id="SSF46689">
    <property type="entry name" value="Homeodomain-like"/>
    <property type="match status" value="1"/>
</dbReference>
<gene>
    <name evidence="7" type="ORF">EEB11_12910</name>
</gene>
<reference evidence="7 8" key="1">
    <citation type="submission" date="2018-11" db="EMBL/GenBank/DDBJ databases">
        <title>Tabrizicola sp. isolated from sediment of alpine lake.</title>
        <authorList>
            <person name="Liu Z."/>
        </authorList>
    </citation>
    <scope>NUCLEOTIDE SEQUENCE [LARGE SCALE GENOMIC DNA]</scope>
    <source>
        <strain evidence="7 8">DRYC-M-16</strain>
    </source>
</reference>
<dbReference type="CDD" id="cd05013">
    <property type="entry name" value="SIS_RpiR"/>
    <property type="match status" value="1"/>
</dbReference>
<evidence type="ECO:0000256" key="3">
    <source>
        <dbReference type="ARBA" id="ARBA00023163"/>
    </source>
</evidence>
<evidence type="ECO:0000259" key="6">
    <source>
        <dbReference type="PROSITE" id="PS51464"/>
    </source>
</evidence>
<dbReference type="Proteomes" id="UP000297741">
    <property type="component" value="Unassembled WGS sequence"/>
</dbReference>
<keyword evidence="1" id="KW-0805">Transcription regulation</keyword>
<feature type="domain" description="SIS" evidence="6">
    <location>
        <begin position="149"/>
        <end position="283"/>
    </location>
</feature>
<comment type="caution">
    <text evidence="7">The sequence shown here is derived from an EMBL/GenBank/DDBJ whole genome shotgun (WGS) entry which is preliminary data.</text>
</comment>
<evidence type="ECO:0000256" key="4">
    <source>
        <dbReference type="SAM" id="MobiDB-lite"/>
    </source>
</evidence>
<dbReference type="Pfam" id="PF01380">
    <property type="entry name" value="SIS"/>
    <property type="match status" value="1"/>
</dbReference>
<dbReference type="InterPro" id="IPR009057">
    <property type="entry name" value="Homeodomain-like_sf"/>
</dbReference>
<accession>A0ABY2KNT0</accession>
<feature type="domain" description="HTH rpiR-type" evidence="5">
    <location>
        <begin position="19"/>
        <end position="95"/>
    </location>
</feature>
<keyword evidence="3" id="KW-0804">Transcription</keyword>
<dbReference type="PANTHER" id="PTHR30514:SF18">
    <property type="entry name" value="RPIR-FAMILY TRANSCRIPTIONAL REGULATOR"/>
    <property type="match status" value="1"/>
</dbReference>
<organism evidence="7 8">
    <name type="scientific">Pseudotabrizicola sediminis</name>
    <dbReference type="NCBI Taxonomy" id="2486418"/>
    <lineage>
        <taxon>Bacteria</taxon>
        <taxon>Pseudomonadati</taxon>
        <taxon>Pseudomonadota</taxon>
        <taxon>Alphaproteobacteria</taxon>
        <taxon>Rhodobacterales</taxon>
        <taxon>Paracoccaceae</taxon>
        <taxon>Pseudotabrizicola</taxon>
    </lineage>
</organism>
<evidence type="ECO:0000256" key="1">
    <source>
        <dbReference type="ARBA" id="ARBA00023015"/>
    </source>
</evidence>
<dbReference type="InterPro" id="IPR036388">
    <property type="entry name" value="WH-like_DNA-bd_sf"/>
</dbReference>
<dbReference type="Gene3D" id="1.10.10.10">
    <property type="entry name" value="Winged helix-like DNA-binding domain superfamily/Winged helix DNA-binding domain"/>
    <property type="match status" value="1"/>
</dbReference>
<dbReference type="PROSITE" id="PS51464">
    <property type="entry name" value="SIS"/>
    <property type="match status" value="1"/>
</dbReference>
<dbReference type="PROSITE" id="PS51071">
    <property type="entry name" value="HTH_RPIR"/>
    <property type="match status" value="1"/>
</dbReference>
<evidence type="ECO:0000259" key="5">
    <source>
        <dbReference type="PROSITE" id="PS51071"/>
    </source>
</evidence>
<evidence type="ECO:0000313" key="8">
    <source>
        <dbReference type="Proteomes" id="UP000297741"/>
    </source>
</evidence>
<dbReference type="InterPro" id="IPR046348">
    <property type="entry name" value="SIS_dom_sf"/>
</dbReference>
<name>A0ABY2KNT0_9RHOB</name>
<feature type="region of interest" description="Disordered" evidence="4">
    <location>
        <begin position="1"/>
        <end position="21"/>
    </location>
</feature>
<dbReference type="InterPro" id="IPR047640">
    <property type="entry name" value="RpiR-like"/>
</dbReference>
<dbReference type="InterPro" id="IPR000281">
    <property type="entry name" value="HTH_RpiR"/>
</dbReference>
<dbReference type="EMBL" id="RPEM01000008">
    <property type="protein sequence ID" value="TGD42641.1"/>
    <property type="molecule type" value="Genomic_DNA"/>
</dbReference>
<dbReference type="Gene3D" id="3.40.50.10490">
    <property type="entry name" value="Glucose-6-phosphate isomerase like protein, domain 1"/>
    <property type="match status" value="1"/>
</dbReference>
<proteinExistence type="predicted"/>
<evidence type="ECO:0000256" key="2">
    <source>
        <dbReference type="ARBA" id="ARBA00023125"/>
    </source>
</evidence>